<gene>
    <name evidence="1" type="ORF">P154DRAFT_137204</name>
</gene>
<dbReference type="EMBL" id="ML977576">
    <property type="protein sequence ID" value="KAF2002742.1"/>
    <property type="molecule type" value="Genomic_DNA"/>
</dbReference>
<reference evidence="1" key="1">
    <citation type="journal article" date="2020" name="Stud. Mycol.">
        <title>101 Dothideomycetes genomes: a test case for predicting lifestyles and emergence of pathogens.</title>
        <authorList>
            <person name="Haridas S."/>
            <person name="Albert R."/>
            <person name="Binder M."/>
            <person name="Bloem J."/>
            <person name="Labutti K."/>
            <person name="Salamov A."/>
            <person name="Andreopoulos B."/>
            <person name="Baker S."/>
            <person name="Barry K."/>
            <person name="Bills G."/>
            <person name="Bluhm B."/>
            <person name="Cannon C."/>
            <person name="Castanera R."/>
            <person name="Culley D."/>
            <person name="Daum C."/>
            <person name="Ezra D."/>
            <person name="Gonzalez J."/>
            <person name="Henrissat B."/>
            <person name="Kuo A."/>
            <person name="Liang C."/>
            <person name="Lipzen A."/>
            <person name="Lutzoni F."/>
            <person name="Magnuson J."/>
            <person name="Mondo S."/>
            <person name="Nolan M."/>
            <person name="Ohm R."/>
            <person name="Pangilinan J."/>
            <person name="Park H.-J."/>
            <person name="Ramirez L."/>
            <person name="Alfaro M."/>
            <person name="Sun H."/>
            <person name="Tritt A."/>
            <person name="Yoshinaga Y."/>
            <person name="Zwiers L.-H."/>
            <person name="Turgeon B."/>
            <person name="Goodwin S."/>
            <person name="Spatafora J."/>
            <person name="Crous P."/>
            <person name="Grigoriev I."/>
        </authorList>
    </citation>
    <scope>NUCLEOTIDE SEQUENCE</scope>
    <source>
        <strain evidence="1">CBS 123094</strain>
    </source>
</reference>
<protein>
    <submittedName>
        <fullName evidence="1">Uncharacterized protein</fullName>
    </submittedName>
</protein>
<evidence type="ECO:0000313" key="1">
    <source>
        <dbReference type="EMBL" id="KAF2002742.1"/>
    </source>
</evidence>
<dbReference type="Proteomes" id="UP000799779">
    <property type="component" value="Unassembled WGS sequence"/>
</dbReference>
<proteinExistence type="predicted"/>
<sequence length="74" mass="7957">MAKGEIEMHLPAVTVCFYCHTHASAESTPGQFDIRQAGQLGNGARASPGVIMGTDTNRSPCLGLRYLRHTEAAR</sequence>
<organism evidence="1 2">
    <name type="scientific">Amniculicola lignicola CBS 123094</name>
    <dbReference type="NCBI Taxonomy" id="1392246"/>
    <lineage>
        <taxon>Eukaryota</taxon>
        <taxon>Fungi</taxon>
        <taxon>Dikarya</taxon>
        <taxon>Ascomycota</taxon>
        <taxon>Pezizomycotina</taxon>
        <taxon>Dothideomycetes</taxon>
        <taxon>Pleosporomycetidae</taxon>
        <taxon>Pleosporales</taxon>
        <taxon>Amniculicolaceae</taxon>
        <taxon>Amniculicola</taxon>
    </lineage>
</organism>
<keyword evidence="2" id="KW-1185">Reference proteome</keyword>
<evidence type="ECO:0000313" key="2">
    <source>
        <dbReference type="Proteomes" id="UP000799779"/>
    </source>
</evidence>
<accession>A0A6A5WLY8</accession>
<dbReference type="AlphaFoldDB" id="A0A6A5WLY8"/>
<name>A0A6A5WLY8_9PLEO</name>